<proteinExistence type="predicted"/>
<evidence type="ECO:0008006" key="3">
    <source>
        <dbReference type="Google" id="ProtNLM"/>
    </source>
</evidence>
<dbReference type="GeneID" id="78019322"/>
<dbReference type="PANTHER" id="PTHR40743">
    <property type="entry name" value="NUCLEOTIDE-DIPHOSPHO-SUGAR TRANSFERASE CONTAINING PROTEIN"/>
    <property type="match status" value="1"/>
</dbReference>
<comment type="caution">
    <text evidence="1">The sequence shown here is derived from an EMBL/GenBank/DDBJ whole genome shotgun (WGS) entry which is preliminary data.</text>
</comment>
<protein>
    <recommendedName>
        <fullName evidence="3">Glycosyltransferase 2-like domain-containing protein</fullName>
    </recommendedName>
</protein>
<name>A0ABU5URT2_NODSP</name>
<dbReference type="PANTHER" id="PTHR40743:SF1">
    <property type="entry name" value="POSSIBLE GLYCOSYLTRANSFERASE"/>
    <property type="match status" value="1"/>
</dbReference>
<organism evidence="1 2">
    <name type="scientific">Nodularia spumigena UHCC 0060</name>
    <dbReference type="NCBI Taxonomy" id="3110300"/>
    <lineage>
        <taxon>Bacteria</taxon>
        <taxon>Bacillati</taxon>
        <taxon>Cyanobacteriota</taxon>
        <taxon>Cyanophyceae</taxon>
        <taxon>Nostocales</taxon>
        <taxon>Nodulariaceae</taxon>
        <taxon>Nodularia</taxon>
    </lineage>
</organism>
<keyword evidence="2" id="KW-1185">Reference proteome</keyword>
<dbReference type="Proteomes" id="UP001303285">
    <property type="component" value="Unassembled WGS sequence"/>
</dbReference>
<accession>A0ABU5URT2</accession>
<evidence type="ECO:0000313" key="2">
    <source>
        <dbReference type="Proteomes" id="UP001303285"/>
    </source>
</evidence>
<gene>
    <name evidence="1" type="ORF">VB695_13140</name>
</gene>
<reference evidence="1 2" key="1">
    <citation type="submission" date="2023-12" db="EMBL/GenBank/DDBJ databases">
        <title>Baltic Sea Cyanobacteria.</title>
        <authorList>
            <person name="Delbaje E."/>
            <person name="Fewer D.P."/>
            <person name="Shishido T.K."/>
        </authorList>
    </citation>
    <scope>NUCLEOTIDE SEQUENCE [LARGE SCALE GENOMIC DNA]</scope>
    <source>
        <strain evidence="1 2">UHCC 0060</strain>
    </source>
</reference>
<sequence length="279" mass="32125">MAILLTTLYTSCKPERAEEFLTCLHRNLAHPYIEAVKVFLEIKDQDTDYSYLNGFSHEKLEIIPVHHRSTYAELIAVANNWGTDQVAIIVNADIYFDENSALERSAEITTGEFWTLSRYEPTQDGGWKLFHIAVAGAHDCWIFRTPLPAFKNNYQLGIQGCDLFMAQRAIEAGFKVLNPCFTILPRHLHQVAGVRNHKLDPIRKINYWHDPEYAPLGTQTYSPQPSSLERRATLSRRSPMYIGMSLIGRWLLPIYRFEPLKNRLDALRGHGRTHKVKSK</sequence>
<dbReference type="RefSeq" id="WP_006194553.1">
    <property type="nucleotide sequence ID" value="NZ_JAYGHK010000038.1"/>
</dbReference>
<evidence type="ECO:0000313" key="1">
    <source>
        <dbReference type="EMBL" id="MEA5608998.1"/>
    </source>
</evidence>
<dbReference type="EMBL" id="JAYGHK010000038">
    <property type="protein sequence ID" value="MEA5608998.1"/>
    <property type="molecule type" value="Genomic_DNA"/>
</dbReference>